<dbReference type="GO" id="GO:0008270">
    <property type="term" value="F:zinc ion binding"/>
    <property type="evidence" value="ECO:0007669"/>
    <property type="project" value="InterPro"/>
</dbReference>
<organism evidence="9 10">
    <name type="scientific">Glomus cerebriforme</name>
    <dbReference type="NCBI Taxonomy" id="658196"/>
    <lineage>
        <taxon>Eukaryota</taxon>
        <taxon>Fungi</taxon>
        <taxon>Fungi incertae sedis</taxon>
        <taxon>Mucoromycota</taxon>
        <taxon>Glomeromycotina</taxon>
        <taxon>Glomeromycetes</taxon>
        <taxon>Glomerales</taxon>
        <taxon>Glomeraceae</taxon>
        <taxon>Glomus</taxon>
    </lineage>
</organism>
<dbReference type="PANTHER" id="PTHR18952:SF265">
    <property type="entry name" value="CARBONIC ANHYDRASE"/>
    <property type="match status" value="1"/>
</dbReference>
<keyword evidence="10" id="KW-1185">Reference proteome</keyword>
<dbReference type="EC" id="4.2.1.1" evidence="2"/>
<reference evidence="9 10" key="1">
    <citation type="submission" date="2018-06" db="EMBL/GenBank/DDBJ databases">
        <title>Comparative genomics reveals the genomic features of Rhizophagus irregularis, R. cerebriforme, R. diaphanum and Gigaspora rosea, and their symbiotic lifestyle signature.</title>
        <authorList>
            <person name="Morin E."/>
            <person name="San Clemente H."/>
            <person name="Chen E.C.H."/>
            <person name="De La Providencia I."/>
            <person name="Hainaut M."/>
            <person name="Kuo A."/>
            <person name="Kohler A."/>
            <person name="Murat C."/>
            <person name="Tang N."/>
            <person name="Roy S."/>
            <person name="Loubradou J."/>
            <person name="Henrissat B."/>
            <person name="Grigoriev I.V."/>
            <person name="Corradi N."/>
            <person name="Roux C."/>
            <person name="Martin F.M."/>
        </authorList>
    </citation>
    <scope>NUCLEOTIDE SEQUENCE [LARGE SCALE GENOMIC DNA]</scope>
    <source>
        <strain evidence="9 10">DAOM 227022</strain>
    </source>
</reference>
<dbReference type="OrthoDB" id="429145at2759"/>
<keyword evidence="7" id="KW-0732">Signal</keyword>
<comment type="catalytic activity">
    <reaction evidence="6">
        <text>hydrogencarbonate + H(+) = CO2 + H2O</text>
        <dbReference type="Rhea" id="RHEA:10748"/>
        <dbReference type="ChEBI" id="CHEBI:15377"/>
        <dbReference type="ChEBI" id="CHEBI:15378"/>
        <dbReference type="ChEBI" id="CHEBI:16526"/>
        <dbReference type="ChEBI" id="CHEBI:17544"/>
        <dbReference type="EC" id="4.2.1.1"/>
    </reaction>
</comment>
<evidence type="ECO:0000259" key="8">
    <source>
        <dbReference type="PROSITE" id="PS51144"/>
    </source>
</evidence>
<comment type="caution">
    <text evidence="9">The sequence shown here is derived from an EMBL/GenBank/DDBJ whole genome shotgun (WGS) entry which is preliminary data.</text>
</comment>
<feature type="signal peptide" evidence="7">
    <location>
        <begin position="1"/>
        <end position="21"/>
    </location>
</feature>
<dbReference type="CDD" id="cd03124">
    <property type="entry name" value="alpha_CA_prokaryotic_like"/>
    <property type="match status" value="1"/>
</dbReference>
<evidence type="ECO:0000256" key="5">
    <source>
        <dbReference type="ARBA" id="ARBA00023239"/>
    </source>
</evidence>
<evidence type="ECO:0000256" key="4">
    <source>
        <dbReference type="ARBA" id="ARBA00022833"/>
    </source>
</evidence>
<feature type="chain" id="PRO_5017359624" description="carbonic anhydrase" evidence="7">
    <location>
        <begin position="22"/>
        <end position="259"/>
    </location>
</feature>
<protein>
    <recommendedName>
        <fullName evidence="2">carbonic anhydrase</fullName>
        <ecNumber evidence="2">4.2.1.1</ecNumber>
    </recommendedName>
</protein>
<evidence type="ECO:0000256" key="1">
    <source>
        <dbReference type="ARBA" id="ARBA00010718"/>
    </source>
</evidence>
<dbReference type="PROSITE" id="PS51144">
    <property type="entry name" value="ALPHA_CA_2"/>
    <property type="match status" value="1"/>
</dbReference>
<keyword evidence="4" id="KW-0862">Zinc</keyword>
<dbReference type="InterPro" id="IPR036398">
    <property type="entry name" value="CA_dom_sf"/>
</dbReference>
<keyword evidence="3" id="KW-0479">Metal-binding</keyword>
<dbReference type="Pfam" id="PF00194">
    <property type="entry name" value="Carb_anhydrase"/>
    <property type="match status" value="1"/>
</dbReference>
<gene>
    <name evidence="9" type="ORF">C1645_865071</name>
</gene>
<evidence type="ECO:0000313" key="9">
    <source>
        <dbReference type="EMBL" id="RIA81334.1"/>
    </source>
</evidence>
<accession>A0A397SFW9</accession>
<dbReference type="GO" id="GO:0004089">
    <property type="term" value="F:carbonate dehydratase activity"/>
    <property type="evidence" value="ECO:0007669"/>
    <property type="project" value="UniProtKB-EC"/>
</dbReference>
<dbReference type="SMART" id="SM01057">
    <property type="entry name" value="Carb_anhydrase"/>
    <property type="match status" value="1"/>
</dbReference>
<dbReference type="STRING" id="658196.A0A397SFW9"/>
<dbReference type="AlphaFoldDB" id="A0A397SFW9"/>
<evidence type="ECO:0000313" key="10">
    <source>
        <dbReference type="Proteomes" id="UP000265703"/>
    </source>
</evidence>
<evidence type="ECO:0000256" key="3">
    <source>
        <dbReference type="ARBA" id="ARBA00022723"/>
    </source>
</evidence>
<sequence>MKSFLILTIVLSLILVSSNFAAEHGAYFDYEGYTGPGYWSQLDVKYRMCGVGQKQSPINFHTNIDYASVSPYVYMQNVNYVRMENNGHTIELSSPQWQNSFINFDSTNYYFKQVHFHTPSEHRINGIHMDLEAHFVFEDPNTKRKAVVGVLYYIDPLGTNSNFIDPIITWAPRTKGNATYNVFVDIASVFSLVREAGPNWAYRYSGSLTTPPCHESVTWWVATKQLPISATQLVFNLRVYMGFNSRPTQSRNGRTVPGY</sequence>
<proteinExistence type="inferred from homology"/>
<evidence type="ECO:0000256" key="2">
    <source>
        <dbReference type="ARBA" id="ARBA00012925"/>
    </source>
</evidence>
<evidence type="ECO:0000256" key="6">
    <source>
        <dbReference type="ARBA" id="ARBA00048348"/>
    </source>
</evidence>
<keyword evidence="5" id="KW-0456">Lyase</keyword>
<evidence type="ECO:0000256" key="7">
    <source>
        <dbReference type="SAM" id="SignalP"/>
    </source>
</evidence>
<dbReference type="InterPro" id="IPR041891">
    <property type="entry name" value="Alpha_CA_prokaryot-like"/>
</dbReference>
<dbReference type="Gene3D" id="3.10.200.10">
    <property type="entry name" value="Alpha carbonic anhydrase"/>
    <property type="match status" value="1"/>
</dbReference>
<dbReference type="InterPro" id="IPR023561">
    <property type="entry name" value="Carbonic_anhydrase_a-class"/>
</dbReference>
<comment type="similarity">
    <text evidence="1">Belongs to the alpha-carbonic anhydrase family.</text>
</comment>
<dbReference type="SUPFAM" id="SSF51069">
    <property type="entry name" value="Carbonic anhydrase"/>
    <property type="match status" value="1"/>
</dbReference>
<dbReference type="Proteomes" id="UP000265703">
    <property type="component" value="Unassembled WGS sequence"/>
</dbReference>
<dbReference type="InterPro" id="IPR001148">
    <property type="entry name" value="CA_dom"/>
</dbReference>
<dbReference type="EMBL" id="QKYT01000812">
    <property type="protein sequence ID" value="RIA81334.1"/>
    <property type="molecule type" value="Genomic_DNA"/>
</dbReference>
<feature type="domain" description="Alpha-carbonic anhydrase" evidence="8">
    <location>
        <begin position="26"/>
        <end position="259"/>
    </location>
</feature>
<name>A0A397SFW9_9GLOM</name>
<dbReference type="PANTHER" id="PTHR18952">
    <property type="entry name" value="CARBONIC ANHYDRASE"/>
    <property type="match status" value="1"/>
</dbReference>